<accession>A0AAE1KPG5</accession>
<protein>
    <submittedName>
        <fullName evidence="1">Uncharacterized protein</fullName>
    </submittedName>
</protein>
<dbReference type="Proteomes" id="UP001286313">
    <property type="component" value="Unassembled WGS sequence"/>
</dbReference>
<proteinExistence type="predicted"/>
<evidence type="ECO:0000313" key="2">
    <source>
        <dbReference type="Proteomes" id="UP001286313"/>
    </source>
</evidence>
<name>A0AAE1KPG5_PETCI</name>
<dbReference type="EMBL" id="JAWQEG010001401">
    <property type="protein sequence ID" value="KAK3879759.1"/>
    <property type="molecule type" value="Genomic_DNA"/>
</dbReference>
<reference evidence="1" key="1">
    <citation type="submission" date="2023-10" db="EMBL/GenBank/DDBJ databases">
        <title>Genome assemblies of two species of porcelain crab, Petrolisthes cinctipes and Petrolisthes manimaculis (Anomura: Porcellanidae).</title>
        <authorList>
            <person name="Angst P."/>
        </authorList>
    </citation>
    <scope>NUCLEOTIDE SEQUENCE</scope>
    <source>
        <strain evidence="1">PB745_01</strain>
        <tissue evidence="1">Gill</tissue>
    </source>
</reference>
<evidence type="ECO:0000313" key="1">
    <source>
        <dbReference type="EMBL" id="KAK3879759.1"/>
    </source>
</evidence>
<sequence length="126" mass="13990">MVRCPATSSNFLTVQCSQCGTGTFDNNDRIKVIYDSLEITTPWYVHPSLRYDVHGLRFRPLAGTPPLTRDTPATTVLPSLSFLCLQSDERWYNSSGLLSLLQVASSGLTLDNQDCVFTSLEMSCFS</sequence>
<organism evidence="1 2">
    <name type="scientific">Petrolisthes cinctipes</name>
    <name type="common">Flat porcelain crab</name>
    <dbReference type="NCBI Taxonomy" id="88211"/>
    <lineage>
        <taxon>Eukaryota</taxon>
        <taxon>Metazoa</taxon>
        <taxon>Ecdysozoa</taxon>
        <taxon>Arthropoda</taxon>
        <taxon>Crustacea</taxon>
        <taxon>Multicrustacea</taxon>
        <taxon>Malacostraca</taxon>
        <taxon>Eumalacostraca</taxon>
        <taxon>Eucarida</taxon>
        <taxon>Decapoda</taxon>
        <taxon>Pleocyemata</taxon>
        <taxon>Anomura</taxon>
        <taxon>Galatheoidea</taxon>
        <taxon>Porcellanidae</taxon>
        <taxon>Petrolisthes</taxon>
    </lineage>
</organism>
<dbReference type="AlphaFoldDB" id="A0AAE1KPG5"/>
<comment type="caution">
    <text evidence="1">The sequence shown here is derived from an EMBL/GenBank/DDBJ whole genome shotgun (WGS) entry which is preliminary data.</text>
</comment>
<gene>
    <name evidence="1" type="ORF">Pcinc_015702</name>
</gene>
<keyword evidence="2" id="KW-1185">Reference proteome</keyword>